<dbReference type="GeneID" id="55819103"/>
<evidence type="ECO:0000313" key="2">
    <source>
        <dbReference type="EMBL" id="AWN06239.1"/>
    </source>
</evidence>
<feature type="domain" description="ATPase AAA-type core" evidence="1">
    <location>
        <begin position="33"/>
        <end position="147"/>
    </location>
</feature>
<dbReference type="Proteomes" id="UP000267934">
    <property type="component" value="Segment"/>
</dbReference>
<evidence type="ECO:0000259" key="1">
    <source>
        <dbReference type="Pfam" id="PF00004"/>
    </source>
</evidence>
<dbReference type="Gene3D" id="3.40.50.300">
    <property type="entry name" value="P-loop containing nucleotide triphosphate hydrolases"/>
    <property type="match status" value="1"/>
</dbReference>
<proteinExistence type="predicted"/>
<organism evidence="2 3">
    <name type="scientific">Erwinia phage phiEaP8</name>
    <dbReference type="NCBI Taxonomy" id="2178928"/>
    <lineage>
        <taxon>Viruses</taxon>
        <taxon>Duplodnaviria</taxon>
        <taxon>Heunggongvirae</taxon>
        <taxon>Uroviricota</taxon>
        <taxon>Caudoviricetes</taxon>
        <taxon>Schitoviridae</taxon>
        <taxon>Erskinevirinae</taxon>
        <taxon>Yonginvirus</taxon>
        <taxon>Yonginvirus EaP8</taxon>
    </lineage>
</organism>
<protein>
    <submittedName>
        <fullName evidence="2">Putative ATPase</fullName>
    </submittedName>
</protein>
<dbReference type="GO" id="GO:0016887">
    <property type="term" value="F:ATP hydrolysis activity"/>
    <property type="evidence" value="ECO:0007669"/>
    <property type="project" value="InterPro"/>
</dbReference>
<evidence type="ECO:0000313" key="3">
    <source>
        <dbReference type="Proteomes" id="UP000267934"/>
    </source>
</evidence>
<dbReference type="SUPFAM" id="SSF52540">
    <property type="entry name" value="P-loop containing nucleoside triphosphate hydrolases"/>
    <property type="match status" value="1"/>
</dbReference>
<sequence>MADPIVYQCKPRQIRKTVINCLFAGIVPFIRSSPGMGKSDIVKSIAKELNLKLIDHRLSTSAPEDLSGLPRFTKEGTAEFAAFEELFPLDTTPVPEGYEGWLLFLDEFTSAKKEVQAAAYKLILDRMTGQRHLNKKVVIVCAGNNITDRAIVNIIGTAMQSRIMHLHMVVDFEQWLTDFALPNNIDHRVLAYLNAYPNKLLDFRPDHNEDTFCCPRTWYMLSRYVKVIQTDEEIIEEAHALAGTITSGVALDFINFTKVYKNLVSISEVLKDPLNARIPGDNNGRWAMVSSMFEHVSEKNFESLCAYANRMPLDMRVLFYRFTMTKKPELRQHPAFAPAAVEMSNYLFG</sequence>
<keyword evidence="3" id="KW-1185">Reference proteome</keyword>
<reference evidence="2 3" key="1">
    <citation type="journal article" date="2018" name="Plant Pathol. J.">
        <title>Characterization of the Lytic Bacteriophage phiEaP-8 Effective against Both Erwinia amylovora and Erwinia pyrifoliae Causing Severe Diseases in Apple and Pear.</title>
        <authorList>
            <person name="Park J."/>
            <person name="Lee G.M."/>
            <person name="Kim D."/>
            <person name="Park D.H."/>
            <person name="Oh C.S."/>
        </authorList>
    </citation>
    <scope>NUCLEOTIDE SEQUENCE [LARGE SCALE GENOMIC DNA]</scope>
</reference>
<accession>A0A3G1QTQ2</accession>
<dbReference type="InterPro" id="IPR003959">
    <property type="entry name" value="ATPase_AAA_core"/>
</dbReference>
<dbReference type="Pfam" id="PF00004">
    <property type="entry name" value="AAA"/>
    <property type="match status" value="1"/>
</dbReference>
<dbReference type="RefSeq" id="YP_009889603.1">
    <property type="nucleotide sequence ID" value="NC_049510.1"/>
</dbReference>
<dbReference type="InterPro" id="IPR027417">
    <property type="entry name" value="P-loop_NTPase"/>
</dbReference>
<name>A0A3G1QTQ2_9CAUD</name>
<dbReference type="EMBL" id="MH160392">
    <property type="protein sequence ID" value="AWN06239.1"/>
    <property type="molecule type" value="Genomic_DNA"/>
</dbReference>
<dbReference type="KEGG" id="vg:55819103"/>
<dbReference type="GO" id="GO:0005524">
    <property type="term" value="F:ATP binding"/>
    <property type="evidence" value="ECO:0007669"/>
    <property type="project" value="InterPro"/>
</dbReference>